<reference evidence="2 3" key="1">
    <citation type="journal article" date="2008" name="Nature">
        <title>The genome of the choanoflagellate Monosiga brevicollis and the origin of metazoans.</title>
        <authorList>
            <consortium name="JGI Sequencing"/>
            <person name="King N."/>
            <person name="Westbrook M.J."/>
            <person name="Young S.L."/>
            <person name="Kuo A."/>
            <person name="Abedin M."/>
            <person name="Chapman J."/>
            <person name="Fairclough S."/>
            <person name="Hellsten U."/>
            <person name="Isogai Y."/>
            <person name="Letunic I."/>
            <person name="Marr M."/>
            <person name="Pincus D."/>
            <person name="Putnam N."/>
            <person name="Rokas A."/>
            <person name="Wright K.J."/>
            <person name="Zuzow R."/>
            <person name="Dirks W."/>
            <person name="Good M."/>
            <person name="Goodstein D."/>
            <person name="Lemons D."/>
            <person name="Li W."/>
            <person name="Lyons J.B."/>
            <person name="Morris A."/>
            <person name="Nichols S."/>
            <person name="Richter D.J."/>
            <person name="Salamov A."/>
            <person name="Bork P."/>
            <person name="Lim W.A."/>
            <person name="Manning G."/>
            <person name="Miller W.T."/>
            <person name="McGinnis W."/>
            <person name="Shapiro H."/>
            <person name="Tjian R."/>
            <person name="Grigoriev I.V."/>
            <person name="Rokhsar D."/>
        </authorList>
    </citation>
    <scope>NUCLEOTIDE SEQUENCE [LARGE SCALE GENOMIC DNA]</scope>
    <source>
        <strain evidence="3">MX1 / ATCC 50154</strain>
    </source>
</reference>
<feature type="compositionally biased region" description="Acidic residues" evidence="1">
    <location>
        <begin position="403"/>
        <end position="427"/>
    </location>
</feature>
<accession>A9V9R5</accession>
<name>A9V9R5_MONBE</name>
<dbReference type="KEGG" id="mbr:MONBRDRAFT_38726"/>
<feature type="region of interest" description="Disordered" evidence="1">
    <location>
        <begin position="380"/>
        <end position="447"/>
    </location>
</feature>
<dbReference type="InParanoid" id="A9V9R5"/>
<organism evidence="2 3">
    <name type="scientific">Monosiga brevicollis</name>
    <name type="common">Choanoflagellate</name>
    <dbReference type="NCBI Taxonomy" id="81824"/>
    <lineage>
        <taxon>Eukaryota</taxon>
        <taxon>Choanoflagellata</taxon>
        <taxon>Craspedida</taxon>
        <taxon>Salpingoecidae</taxon>
        <taxon>Monosiga</taxon>
    </lineage>
</organism>
<evidence type="ECO:0000313" key="3">
    <source>
        <dbReference type="Proteomes" id="UP000001357"/>
    </source>
</evidence>
<dbReference type="Proteomes" id="UP000001357">
    <property type="component" value="Unassembled WGS sequence"/>
</dbReference>
<dbReference type="AlphaFoldDB" id="A9V9R5"/>
<sequence length="466" mass="53318">MQSCLFDGAQLGLSWFQHLRGEAFRPMSRFWCTFHVLRAWKGRLVAHGALMAKMRALMYLPTKEQFDACLAALRVEFANVEVPLGKAAKGSWWAFFDKTYNANVASWALYARRGCSTTNNFVESFHSVYKRHVRDHGGQRMDYTIHKLCEHAFMLEHEINSELYRNIRTRRDRYLRKYLRRARDAYTLEMIQELEYHEDTFSVCCTLFEDIEYIVKRVVDTSPHPSGASVPRLFECNCHKFLEKRNAPQEASRTCRHIEAVKRHVFKMIPERKRLPSQIPAVRDVSPEAVREATIKGASEVIDILETLKLKFEQVIEVCRQQNAPPCLGLVDECKRKLNEMGLGVGGFVQMQRIQNGATAGNVVADEYIADISSENALGTMDHDGPCSQLDVEDNVGTNMMNSDDDDSDDGDSDDDDSDVDDSVDDYDEKRMNTRAPSFDPQKFSASAVLDLKRTADRIAEHDPKY</sequence>
<keyword evidence="3" id="KW-1185">Reference proteome</keyword>
<protein>
    <recommendedName>
        <fullName evidence="4">SWIM-type domain-containing protein</fullName>
    </recommendedName>
</protein>
<evidence type="ECO:0008006" key="4">
    <source>
        <dbReference type="Google" id="ProtNLM"/>
    </source>
</evidence>
<gene>
    <name evidence="2" type="ORF">MONBRDRAFT_38726</name>
</gene>
<proteinExistence type="predicted"/>
<dbReference type="RefSeq" id="XP_001749427.1">
    <property type="nucleotide sequence ID" value="XM_001749375.1"/>
</dbReference>
<dbReference type="EMBL" id="CH991571">
    <property type="protein sequence ID" value="EDQ85712.1"/>
    <property type="molecule type" value="Genomic_DNA"/>
</dbReference>
<dbReference type="GeneID" id="5894753"/>
<evidence type="ECO:0000256" key="1">
    <source>
        <dbReference type="SAM" id="MobiDB-lite"/>
    </source>
</evidence>
<evidence type="ECO:0000313" key="2">
    <source>
        <dbReference type="EMBL" id="EDQ85712.1"/>
    </source>
</evidence>